<dbReference type="GO" id="GO:0004866">
    <property type="term" value="F:endopeptidase inhibitor activity"/>
    <property type="evidence" value="ECO:0007669"/>
    <property type="project" value="InterPro"/>
</dbReference>
<dbReference type="InterPro" id="IPR002890">
    <property type="entry name" value="MG2"/>
</dbReference>
<dbReference type="OrthoDB" id="679547at2"/>
<dbReference type="Gene3D" id="2.60.40.1930">
    <property type="match status" value="1"/>
</dbReference>
<dbReference type="AlphaFoldDB" id="A0A1B1SBM4"/>
<feature type="transmembrane region" description="Helical" evidence="2">
    <location>
        <begin position="66"/>
        <end position="87"/>
    </location>
</feature>
<accession>A0A1Z2XH08</accession>
<gene>
    <name evidence="4" type="ORF">A4V02_11010</name>
</gene>
<evidence type="ECO:0000259" key="3">
    <source>
        <dbReference type="Pfam" id="PF01835"/>
    </source>
</evidence>
<evidence type="ECO:0000256" key="1">
    <source>
        <dbReference type="SAM" id="MobiDB-lite"/>
    </source>
</evidence>
<dbReference type="EMBL" id="CP015402">
    <property type="protein sequence ID" value="ANU64186.2"/>
    <property type="molecule type" value="Genomic_DNA"/>
</dbReference>
<evidence type="ECO:0000313" key="5">
    <source>
        <dbReference type="Proteomes" id="UP000186351"/>
    </source>
</evidence>
<evidence type="ECO:0000313" key="4">
    <source>
        <dbReference type="EMBL" id="ANU64186.2"/>
    </source>
</evidence>
<dbReference type="Pfam" id="PF01835">
    <property type="entry name" value="MG2"/>
    <property type="match status" value="1"/>
</dbReference>
<protein>
    <recommendedName>
        <fullName evidence="3">Macroglobulin domain-containing protein</fullName>
    </recommendedName>
</protein>
<dbReference type="KEGG" id="pary:A4V02_11010"/>
<accession>A0A1B1SBM4</accession>
<keyword evidence="2" id="KW-0812">Transmembrane</keyword>
<organism evidence="4 5">
    <name type="scientific">Muribaculum intestinale</name>
    <dbReference type="NCBI Taxonomy" id="1796646"/>
    <lineage>
        <taxon>Bacteria</taxon>
        <taxon>Pseudomonadati</taxon>
        <taxon>Bacteroidota</taxon>
        <taxon>Bacteroidia</taxon>
        <taxon>Bacteroidales</taxon>
        <taxon>Muribaculaceae</taxon>
        <taxon>Muribaculum</taxon>
    </lineage>
</organism>
<keyword evidence="5" id="KW-1185">Reference proteome</keyword>
<reference evidence="5" key="1">
    <citation type="submission" date="2016-04" db="EMBL/GenBank/DDBJ databases">
        <title>Complete Genome Sequences of Twelve Strains of a Stable Defined Moderately Diverse Mouse Microbiota 2 (sDMDMm2).</title>
        <authorList>
            <person name="Uchimura Y."/>
            <person name="Wyss M."/>
            <person name="Brugiroux S."/>
            <person name="Limenitakis J.P."/>
            <person name="Stecher B."/>
            <person name="McCoy K.D."/>
            <person name="Macpherson A.J."/>
        </authorList>
    </citation>
    <scope>NUCLEOTIDE SEQUENCE [LARGE SCALE GENOMIC DNA]</scope>
    <source>
        <strain evidence="5">YL27</strain>
    </source>
</reference>
<dbReference type="STRING" id="1796646.A4V02_11010"/>
<feature type="region of interest" description="Disordered" evidence="1">
    <location>
        <begin position="1"/>
        <end position="27"/>
    </location>
</feature>
<evidence type="ECO:0000256" key="2">
    <source>
        <dbReference type="SAM" id="Phobius"/>
    </source>
</evidence>
<feature type="domain" description="Macroglobulin" evidence="3">
    <location>
        <begin position="108"/>
        <end position="191"/>
    </location>
</feature>
<dbReference type="Proteomes" id="UP000186351">
    <property type="component" value="Chromosome"/>
</dbReference>
<keyword evidence="2" id="KW-0472">Membrane</keyword>
<keyword evidence="2" id="KW-1133">Transmembrane helix</keyword>
<name>A0A1B1SBM4_9BACT</name>
<sequence>MDSRGRSVRRACSADSIGKGSLRHRSDNRRHFARRKDCRLQKITCSPISGKNKTIHPITTLRMKKIITSIMTTIVAAGASITMHAALHPDSISARMERQLLEYPQEAIHITTDQGVYLAGDTIWMRPFVVDAATHRQADASRYVYVEFSTPTGELVKRVKLLKHEGRFTGYIPLPIELPEGTYTLSAYTTFMRNIGQEYFFRKGVKVLSPYALREGFDIKSLVNNRMTVERKSTVNPMKIKAGEEERIIKKSEPTVEFQLSKNERKAGTILVSNGNYARYIKLPSADTTISVTLHPEGGYLIPGIPCKVGVKAIGTDGLGRDIAGEVVDSHGKSICGFNTLHAGMGTFTITPETGEKYTLKVGTDSYALPEADSRAAVIHVAGSENTHSAITASAVGNVPAGAMLVVHTRGILKGVSPIAAGTPVRIPRERLGEGISQLLLIDADGNPLSERLVWTAPEE</sequence>
<proteinExistence type="predicted"/>